<gene>
    <name evidence="2" type="ORF">CLLI_19400</name>
</gene>
<evidence type="ECO:0008006" key="4">
    <source>
        <dbReference type="Google" id="ProtNLM"/>
    </source>
</evidence>
<evidence type="ECO:0000313" key="2">
    <source>
        <dbReference type="EMBL" id="PRR78020.1"/>
    </source>
</evidence>
<dbReference type="Pfam" id="PF09997">
    <property type="entry name" value="DUF2238"/>
    <property type="match status" value="1"/>
</dbReference>
<dbReference type="OrthoDB" id="4966203at2"/>
<evidence type="ECO:0000256" key="1">
    <source>
        <dbReference type="SAM" id="Phobius"/>
    </source>
</evidence>
<reference evidence="2 3" key="1">
    <citation type="submission" date="2018-03" db="EMBL/GenBank/DDBJ databases">
        <title>Genome sequence of Clostridium liquoris DSM 100320.</title>
        <authorList>
            <person name="Poehlein A."/>
            <person name="Daniel R."/>
        </authorList>
    </citation>
    <scope>NUCLEOTIDE SEQUENCE [LARGE SCALE GENOMIC DNA]</scope>
    <source>
        <strain evidence="2 3">DSM 100320</strain>
    </source>
</reference>
<feature type="transmembrane region" description="Helical" evidence="1">
    <location>
        <begin position="110"/>
        <end position="132"/>
    </location>
</feature>
<feature type="transmembrane region" description="Helical" evidence="1">
    <location>
        <begin position="50"/>
        <end position="68"/>
    </location>
</feature>
<name>A0A2T0B293_9CLOT</name>
<dbReference type="InterPro" id="IPR014509">
    <property type="entry name" value="YjdF-like"/>
</dbReference>
<keyword evidence="3" id="KW-1185">Reference proteome</keyword>
<proteinExistence type="predicted"/>
<keyword evidence="1" id="KW-0812">Transmembrane</keyword>
<protein>
    <recommendedName>
        <fullName evidence="4">Membrane-spanning protein</fullName>
    </recommendedName>
</protein>
<accession>A0A2T0B293</accession>
<comment type="caution">
    <text evidence="2">The sequence shown here is derived from an EMBL/GenBank/DDBJ whole genome shotgun (WGS) entry which is preliminary data.</text>
</comment>
<organism evidence="2 3">
    <name type="scientific">Clostridium liquoris</name>
    <dbReference type="NCBI Taxonomy" id="1289519"/>
    <lineage>
        <taxon>Bacteria</taxon>
        <taxon>Bacillati</taxon>
        <taxon>Bacillota</taxon>
        <taxon>Clostridia</taxon>
        <taxon>Eubacteriales</taxon>
        <taxon>Clostridiaceae</taxon>
        <taxon>Clostridium</taxon>
    </lineage>
</organism>
<dbReference type="EMBL" id="PVXO01000052">
    <property type="protein sequence ID" value="PRR78020.1"/>
    <property type="molecule type" value="Genomic_DNA"/>
</dbReference>
<feature type="transmembrane region" description="Helical" evidence="1">
    <location>
        <begin position="139"/>
        <end position="161"/>
    </location>
</feature>
<dbReference type="RefSeq" id="WP_106064023.1">
    <property type="nucleotide sequence ID" value="NZ_PVXO01000052.1"/>
</dbReference>
<feature type="transmembrane region" description="Helical" evidence="1">
    <location>
        <begin position="75"/>
        <end position="95"/>
    </location>
</feature>
<dbReference type="Proteomes" id="UP000239706">
    <property type="component" value="Unassembled WGS sequence"/>
</dbReference>
<dbReference type="AlphaFoldDB" id="A0A2T0B293"/>
<keyword evidence="1" id="KW-0472">Membrane</keyword>
<evidence type="ECO:0000313" key="3">
    <source>
        <dbReference type="Proteomes" id="UP000239706"/>
    </source>
</evidence>
<feature type="transmembrane region" description="Helical" evidence="1">
    <location>
        <begin position="12"/>
        <end position="30"/>
    </location>
</feature>
<sequence>MKKIFNKPNFIKFVFITMILSSVFVTVKMIMAPTVAPLHNPDIRVKSDYFLMLLQCILGTFAMLLPGFTERRLKVSIPTNMIFVYSVFLYCAIYLGEVKNFYYRIPNWDMILHTFSGAMMGALGFTVISFLNKTEKVPVYLTPIFVAFFSFCFAVTAGVFWEFYEYAADGILGTNMQKFGAEDGTLFVGHYALTDTMTDLLVDCIGAFAMSVIGYISIKYGKNWHERFMFKRKNNENNRDSL</sequence>
<feature type="transmembrane region" description="Helical" evidence="1">
    <location>
        <begin position="200"/>
        <end position="218"/>
    </location>
</feature>
<keyword evidence="1" id="KW-1133">Transmembrane helix</keyword>